<reference evidence="1" key="1">
    <citation type="submission" date="2021-01" db="EMBL/GenBank/DDBJ databases">
        <authorList>
            <person name="Corre E."/>
            <person name="Pelletier E."/>
            <person name="Niang G."/>
            <person name="Scheremetjew M."/>
            <person name="Finn R."/>
            <person name="Kale V."/>
            <person name="Holt S."/>
            <person name="Cochrane G."/>
            <person name="Meng A."/>
            <person name="Brown T."/>
            <person name="Cohen L."/>
        </authorList>
    </citation>
    <scope>NUCLEOTIDE SEQUENCE</scope>
    <source>
        <strain evidence="1">Grunow 1884</strain>
    </source>
</reference>
<evidence type="ECO:0000313" key="1">
    <source>
        <dbReference type="EMBL" id="CAD9340448.1"/>
    </source>
</evidence>
<organism evidence="1">
    <name type="scientific">Trieres chinensis</name>
    <name type="common">Marine centric diatom</name>
    <name type="synonym">Odontella sinensis</name>
    <dbReference type="NCBI Taxonomy" id="1514140"/>
    <lineage>
        <taxon>Eukaryota</taxon>
        <taxon>Sar</taxon>
        <taxon>Stramenopiles</taxon>
        <taxon>Ochrophyta</taxon>
        <taxon>Bacillariophyta</taxon>
        <taxon>Mediophyceae</taxon>
        <taxon>Biddulphiophycidae</taxon>
        <taxon>Eupodiscales</taxon>
        <taxon>Parodontellaceae</taxon>
        <taxon>Trieres</taxon>
    </lineage>
</organism>
<protein>
    <submittedName>
        <fullName evidence="1">Uncharacterized protein</fullName>
    </submittedName>
</protein>
<dbReference type="AlphaFoldDB" id="A0A7S1ZIX6"/>
<accession>A0A7S1ZIX6</accession>
<proteinExistence type="predicted"/>
<dbReference type="EMBL" id="HBGO01018616">
    <property type="protein sequence ID" value="CAD9340448.1"/>
    <property type="molecule type" value="Transcribed_RNA"/>
</dbReference>
<sequence length="210" mass="23806">MLRRRDTLARTHPADCVYMNTSEATIIDFAGALGEETGRITTDHIRKYSDRKILRLSHAWSREVSRQRRRSRDDDEGSVPCDGGGLEIFDANLSSECAALEVEAMARLAVLENRMQKNQSRSSYHSCEDDGDDDGLSRELSALKESENYLRKQMEGIDMMVSSLVDEVVHKEKNARGVRDQREAPSLQQSLVRSSRGLASYSRYVRGRSF</sequence>
<name>A0A7S1ZIX6_TRICV</name>
<gene>
    <name evidence="1" type="ORF">OSIN01602_LOCUS10658</name>
</gene>